<dbReference type="AlphaFoldDB" id="A0A1G2FVI0"/>
<gene>
    <name evidence="1" type="ORF">A2W41_00805</name>
</gene>
<dbReference type="EMBL" id="MHNI01000025">
    <property type="protein sequence ID" value="OGZ41817.1"/>
    <property type="molecule type" value="Genomic_DNA"/>
</dbReference>
<proteinExistence type="predicted"/>
<organism evidence="1 2">
    <name type="scientific">Candidatus Ryanbacteria bacterium RIFCSPHIGHO2_01_45_13</name>
    <dbReference type="NCBI Taxonomy" id="1802112"/>
    <lineage>
        <taxon>Bacteria</taxon>
        <taxon>Candidatus Ryaniibacteriota</taxon>
    </lineage>
</organism>
<protein>
    <submittedName>
        <fullName evidence="1">Uncharacterized protein</fullName>
    </submittedName>
</protein>
<evidence type="ECO:0000313" key="1">
    <source>
        <dbReference type="EMBL" id="OGZ41817.1"/>
    </source>
</evidence>
<reference evidence="1 2" key="1">
    <citation type="journal article" date="2016" name="Nat. Commun.">
        <title>Thousands of microbial genomes shed light on interconnected biogeochemical processes in an aquifer system.</title>
        <authorList>
            <person name="Anantharaman K."/>
            <person name="Brown C.T."/>
            <person name="Hug L.A."/>
            <person name="Sharon I."/>
            <person name="Castelle C.J."/>
            <person name="Probst A.J."/>
            <person name="Thomas B.C."/>
            <person name="Singh A."/>
            <person name="Wilkins M.J."/>
            <person name="Karaoz U."/>
            <person name="Brodie E.L."/>
            <person name="Williams K.H."/>
            <person name="Hubbard S.S."/>
            <person name="Banfield J.F."/>
        </authorList>
    </citation>
    <scope>NUCLEOTIDE SEQUENCE [LARGE SCALE GENOMIC DNA]</scope>
</reference>
<dbReference type="Proteomes" id="UP000176700">
    <property type="component" value="Unassembled WGS sequence"/>
</dbReference>
<sequence>MKKILYIGVVVVLLTAGIAFMYSALPVAMVDGERILYRDFRRYIHAVERFEKSSEVFGELIPSGFKFAELSDKELSRAVLTQLITDKVLADALEHEFDPTVKKDLTLYLQEVIGGKDTAALQTASRQIFGLNFNMLNRMILLPKARENVLRSVVETQGAHYNEWVADHLTAATVRVYFLPYRWQNGTLVDK</sequence>
<comment type="caution">
    <text evidence="1">The sequence shown here is derived from an EMBL/GenBank/DDBJ whole genome shotgun (WGS) entry which is preliminary data.</text>
</comment>
<evidence type="ECO:0000313" key="2">
    <source>
        <dbReference type="Proteomes" id="UP000176700"/>
    </source>
</evidence>
<name>A0A1G2FVI0_9BACT</name>
<accession>A0A1G2FVI0</accession>